<organism evidence="20 21">
    <name type="scientific">Candidatus Nealsonbacteria bacterium CG_4_10_14_3_um_filter_36_16</name>
    <dbReference type="NCBI Taxonomy" id="1974685"/>
    <lineage>
        <taxon>Bacteria</taxon>
        <taxon>Candidatus Nealsoniibacteriota</taxon>
    </lineage>
</organism>
<dbReference type="InterPro" id="IPR009080">
    <property type="entry name" value="tRNAsynth_Ia_anticodon-bd"/>
</dbReference>
<evidence type="ECO:0000256" key="15">
    <source>
        <dbReference type="HAMAP-Rule" id="MF_02003"/>
    </source>
</evidence>
<feature type="binding site" evidence="17">
    <location>
        <begin position="489"/>
        <end position="496"/>
    </location>
    <ligand>
        <name>substrate</name>
    </ligand>
</feature>
<comment type="domain">
    <text evidence="15">IleRS has two distinct active sites: one for aminoacylation and one for editing. The misactivated valine is translocated from the active site to the editing site, which sterically excludes the correctly activated isoleucine. The single editing site contains two valyl binding pockets, one specific for each substrate (Val-AMP or Val-tRNA(Ile)).</text>
</comment>
<keyword evidence="9 15" id="KW-0862">Zinc</keyword>
<dbReference type="Pfam" id="PF08264">
    <property type="entry name" value="Anticodon_1"/>
    <property type="match status" value="1"/>
</dbReference>
<feature type="short sequence motif" description="'KMSKS' region" evidence="15">
    <location>
        <begin position="806"/>
        <end position="810"/>
    </location>
</feature>
<comment type="caution">
    <text evidence="20">The sequence shown here is derived from an EMBL/GenBank/DDBJ whole genome shotgun (WGS) entry which is preliminary data.</text>
</comment>
<dbReference type="InterPro" id="IPR013078">
    <property type="entry name" value="His_Pase_superF_clade-1"/>
</dbReference>
<dbReference type="SUPFAM" id="SSF53254">
    <property type="entry name" value="Phosphoglycerate mutase-like"/>
    <property type="match status" value="1"/>
</dbReference>
<feature type="binding site" evidence="15">
    <location>
        <position position="809"/>
    </location>
    <ligand>
        <name>ATP</name>
        <dbReference type="ChEBI" id="CHEBI:30616"/>
    </ligand>
</feature>
<dbReference type="GO" id="GO:0005737">
    <property type="term" value="C:cytoplasm"/>
    <property type="evidence" value="ECO:0007669"/>
    <property type="project" value="UniProtKB-SubCell"/>
</dbReference>
<dbReference type="PANTHER" id="PTHR42780">
    <property type="entry name" value="SOLEUCYL-TRNA SYNTHETASE"/>
    <property type="match status" value="1"/>
</dbReference>
<evidence type="ECO:0000256" key="16">
    <source>
        <dbReference type="PIRSR" id="PIRSR613078-1"/>
    </source>
</evidence>
<evidence type="ECO:0000256" key="7">
    <source>
        <dbReference type="ARBA" id="ARBA00022723"/>
    </source>
</evidence>
<dbReference type="Gene3D" id="1.10.730.10">
    <property type="entry name" value="Isoleucyl-tRNA Synthetase, Domain 1"/>
    <property type="match status" value="1"/>
</dbReference>
<gene>
    <name evidence="15" type="primary">ileS</name>
    <name evidence="20" type="ORF">COZ30_00145</name>
</gene>
<feature type="active site" description="Proton donor/acceptor" evidence="16">
    <location>
        <position position="566"/>
    </location>
</feature>
<comment type="similarity">
    <text evidence="3 15">Belongs to the class-I aminoacyl-tRNA synthetase family. IleS type 2 subfamily.</text>
</comment>
<dbReference type="GO" id="GO:0000049">
    <property type="term" value="F:tRNA binding"/>
    <property type="evidence" value="ECO:0007669"/>
    <property type="project" value="InterPro"/>
</dbReference>
<dbReference type="InterPro" id="IPR009008">
    <property type="entry name" value="Val/Leu/Ile-tRNA-synth_edit"/>
</dbReference>
<evidence type="ECO:0000256" key="13">
    <source>
        <dbReference type="ARBA" id="ARBA00025217"/>
    </source>
</evidence>
<dbReference type="GO" id="GO:0004822">
    <property type="term" value="F:isoleucine-tRNA ligase activity"/>
    <property type="evidence" value="ECO:0007669"/>
    <property type="project" value="UniProtKB-UniRule"/>
</dbReference>
<evidence type="ECO:0000256" key="10">
    <source>
        <dbReference type="ARBA" id="ARBA00022840"/>
    </source>
</evidence>
<dbReference type="GO" id="GO:0006428">
    <property type="term" value="P:isoleucyl-tRNA aminoacylation"/>
    <property type="evidence" value="ECO:0007669"/>
    <property type="project" value="UniProtKB-UniRule"/>
</dbReference>
<evidence type="ECO:0000313" key="21">
    <source>
        <dbReference type="Proteomes" id="UP000230064"/>
    </source>
</evidence>
<dbReference type="GO" id="GO:0002161">
    <property type="term" value="F:aminoacyl-tRNA deacylase activity"/>
    <property type="evidence" value="ECO:0007669"/>
    <property type="project" value="InterPro"/>
</dbReference>
<dbReference type="Gene3D" id="3.40.50.620">
    <property type="entry name" value="HUPs"/>
    <property type="match status" value="3"/>
</dbReference>
<accession>A0A2M7MFQ6</accession>
<evidence type="ECO:0000259" key="19">
    <source>
        <dbReference type="Pfam" id="PF08264"/>
    </source>
</evidence>
<comment type="subunit">
    <text evidence="4 15">Monomer.</text>
</comment>
<evidence type="ECO:0000313" key="20">
    <source>
        <dbReference type="EMBL" id="PIX88702.1"/>
    </source>
</evidence>
<proteinExistence type="inferred from homology"/>
<dbReference type="EC" id="6.1.1.5" evidence="15"/>
<dbReference type="InterPro" id="IPR013155">
    <property type="entry name" value="M/V/L/I-tRNA-synth_anticd-bd"/>
</dbReference>
<dbReference type="EMBL" id="PFJR01000003">
    <property type="protein sequence ID" value="PIX88702.1"/>
    <property type="molecule type" value="Genomic_DNA"/>
</dbReference>
<dbReference type="AlphaFoldDB" id="A0A2M7MFQ6"/>
<evidence type="ECO:0000256" key="14">
    <source>
        <dbReference type="ARBA" id="ARBA00048359"/>
    </source>
</evidence>
<keyword evidence="8 15" id="KW-0547">Nucleotide-binding</keyword>
<dbReference type="GO" id="GO:0008270">
    <property type="term" value="F:zinc ion binding"/>
    <property type="evidence" value="ECO:0007669"/>
    <property type="project" value="UniProtKB-UniRule"/>
</dbReference>
<dbReference type="InterPro" id="IPR029033">
    <property type="entry name" value="His_PPase_superfam"/>
</dbReference>
<feature type="domain" description="Methionyl/Valyl/Leucyl/Isoleucyl-tRNA synthetase anticodon-binding" evidence="19">
    <location>
        <begin position="890"/>
        <end position="1056"/>
    </location>
</feature>
<dbReference type="InterPro" id="IPR023586">
    <property type="entry name" value="Ile-tRNA-ligase_type2"/>
</dbReference>
<comment type="function">
    <text evidence="13 15">Catalyzes the attachment of isoleucine to tRNA(Ile). As IleRS can inadvertently accommodate and process structurally similar amino acids such as valine, to avoid such errors it has two additional distinct tRNA(Ile)-dependent editing activities. One activity is designated as 'pretransfer' editing and involves the hydrolysis of activated Val-AMP. The other activity is designated 'posttransfer' editing and involves deacylation of mischarged Val-tRNA(Ile).</text>
</comment>
<dbReference type="CDD" id="cd07961">
    <property type="entry name" value="Anticodon_Ia_Ile_ABEc"/>
    <property type="match status" value="1"/>
</dbReference>
<evidence type="ECO:0000256" key="1">
    <source>
        <dbReference type="ARBA" id="ARBA00001947"/>
    </source>
</evidence>
<keyword evidence="10 15" id="KW-0067">ATP-binding</keyword>
<dbReference type="InterPro" id="IPR033709">
    <property type="entry name" value="Anticodon_Ile_ABEc"/>
</dbReference>
<evidence type="ECO:0000256" key="9">
    <source>
        <dbReference type="ARBA" id="ARBA00022833"/>
    </source>
</evidence>
<dbReference type="Pfam" id="PF00133">
    <property type="entry name" value="tRNA-synt_1"/>
    <property type="match status" value="2"/>
</dbReference>
<name>A0A2M7MFQ6_9BACT</name>
<feature type="short sequence motif" description="'HIGH' region" evidence="15">
    <location>
        <begin position="42"/>
        <end position="52"/>
    </location>
</feature>
<dbReference type="CDD" id="cd07067">
    <property type="entry name" value="HP_PGM_like"/>
    <property type="match status" value="1"/>
</dbReference>
<comment type="subcellular location">
    <subcellularLocation>
        <location evidence="2 15">Cytoplasm</location>
    </subcellularLocation>
</comment>
<dbReference type="PANTHER" id="PTHR42780:SF1">
    <property type="entry name" value="ISOLEUCINE--TRNA LIGASE, CYTOPLASMIC"/>
    <property type="match status" value="1"/>
</dbReference>
<evidence type="ECO:0000256" key="8">
    <source>
        <dbReference type="ARBA" id="ARBA00022741"/>
    </source>
</evidence>
<keyword evidence="11 15" id="KW-0648">Protein biosynthesis</keyword>
<dbReference type="HAMAP" id="MF_02003">
    <property type="entry name" value="Ile_tRNA_synth_type2"/>
    <property type="match status" value="1"/>
</dbReference>
<evidence type="ECO:0000256" key="3">
    <source>
        <dbReference type="ARBA" id="ARBA00007078"/>
    </source>
</evidence>
<dbReference type="GO" id="GO:0005524">
    <property type="term" value="F:ATP binding"/>
    <property type="evidence" value="ECO:0007669"/>
    <property type="project" value="UniProtKB-UniRule"/>
</dbReference>
<feature type="domain" description="Aminoacyl-tRNA synthetase class Ia" evidence="18">
    <location>
        <begin position="11"/>
        <end position="506"/>
    </location>
</feature>
<dbReference type="SUPFAM" id="SSF47323">
    <property type="entry name" value="Anticodon-binding domain of a subclass of class I aminoacyl-tRNA synthetases"/>
    <property type="match status" value="1"/>
</dbReference>
<evidence type="ECO:0000256" key="5">
    <source>
        <dbReference type="ARBA" id="ARBA00022490"/>
    </source>
</evidence>
<dbReference type="SMART" id="SM00855">
    <property type="entry name" value="PGAM"/>
    <property type="match status" value="1"/>
</dbReference>
<dbReference type="SUPFAM" id="SSF52374">
    <property type="entry name" value="Nucleotidylyl transferase"/>
    <property type="match status" value="1"/>
</dbReference>
<keyword evidence="7 15" id="KW-0479">Metal-binding</keyword>
<feature type="domain" description="Aminoacyl-tRNA synthetase class Ia" evidence="18">
    <location>
        <begin position="666"/>
        <end position="839"/>
    </location>
</feature>
<evidence type="ECO:0000256" key="2">
    <source>
        <dbReference type="ARBA" id="ARBA00004496"/>
    </source>
</evidence>
<sequence length="1191" mass="139772">MNLNFPKIEKKILKFWKKNRIFENSIEQRKKAPNFVFYEGPPTANAAPGIHHVLARAYKDIICRYKTMRGFKVLRKAGWDTHGLPVELEIEKKLGLKTKKDIEKYGIAKFNQKCKESVWAYKKDWEKLTERIAFWLDMENPYITYESDYIETVWWIIKQIYQKGLLYQDYKVVPYCSRCGTSLSSHEVALGYEKIKEPAIYIKFEILNPKFETKGKIYFLVWTTTPWTLPGNVAIAVNPEFNYAEVKINNEYLILAKERLSILAKDYELVREFRGKDLTELRYQPLYPPDAEISKTAYKVIPADFVSLEEGTGLVHVAPAFGEEDMEAGKKNNLPILLNVDGEGKFTLDVKKWAGLYVKDADSLIIEDLKESNLLFKEELYEHDYPFCWRCDSPLLYYAKQGWFINMQKVKKDLIKNNQKINWVPTYLKAGRFGEWLKEIKDWALSRERYWGTPLPIWQCWVCGNLEFIGSKKDLISQKFSKNKYFALRHGDSLRNQKDITSCWPEKNYLPLTKKGEKQIKEAAKKLKKEKIDLIFSSDLLRTKQTAEIIGKELELKPKFDKRLREVNVGIFNGKPIREIGRFWDEEGKLPPLEYYLKRFQVAPPKGENYTDIEKRLYFFMKEIDKNYQDKNVLIVGHQRPLTLLEKVVNGHDLKKFVKIVATKKEIKTGEVRKLEFKNLPYNEKMELDFHRPYIDEVKFYCQKCGGLIERTKEVIDCWFDSGSMPFGQAHWPFNQNKKLAPYRTEGSGAGLKPPKFFPADYISEAIDQTRGWFYTLLAISTLLGFGTSYKNVISLGHVLNEKGEKMSKSKGNVVDPWQVLEKYGADITRWYFYTVNQPGDAKIFSEKGVEEVLKRFIIIFWNCALFFQTYGQSFPRSSKSLTKRKNILDRWIISKLNNLIQGVTENLDKYEVTFATRVIEDFVIEDLSLWYIRRSRRRFHPALDQSSLRGKEAGKDFEEASRTLSHLLLTLSKLTAPFIPFLSEELYRCLICHIKQQGLKSQVKTSIHLTDWPKVNKKLINNKLEKKMEKIRQTVTLALAERAKAKIKVRQPLQKLKIKDQKLKTERELLDLIKEEVNVKEIVFDPKIEAEIELDTKITPELKEEGTIREIIRQIQEMRKMARLKPKDRILVRYFGTPDLNEILARNEKFILKEAKAKDLILGERPKEIFDLEKHLKVEQKELWLAIKKI</sequence>
<dbReference type="SUPFAM" id="SSF50677">
    <property type="entry name" value="ValRS/IleRS/LeuRS editing domain"/>
    <property type="match status" value="1"/>
</dbReference>
<keyword evidence="6 15" id="KW-0436">Ligase</keyword>
<comment type="catalytic activity">
    <reaction evidence="14 15">
        <text>tRNA(Ile) + L-isoleucine + ATP = L-isoleucyl-tRNA(Ile) + AMP + diphosphate</text>
        <dbReference type="Rhea" id="RHEA:11060"/>
        <dbReference type="Rhea" id="RHEA-COMP:9666"/>
        <dbReference type="Rhea" id="RHEA-COMP:9695"/>
        <dbReference type="ChEBI" id="CHEBI:30616"/>
        <dbReference type="ChEBI" id="CHEBI:33019"/>
        <dbReference type="ChEBI" id="CHEBI:58045"/>
        <dbReference type="ChEBI" id="CHEBI:78442"/>
        <dbReference type="ChEBI" id="CHEBI:78528"/>
        <dbReference type="ChEBI" id="CHEBI:456215"/>
        <dbReference type="EC" id="6.1.1.5"/>
    </reaction>
</comment>
<comment type="cofactor">
    <cofactor evidence="1 15">
        <name>Zn(2+)</name>
        <dbReference type="ChEBI" id="CHEBI:29105"/>
    </cofactor>
</comment>
<evidence type="ECO:0000256" key="17">
    <source>
        <dbReference type="PIRSR" id="PIRSR613078-2"/>
    </source>
</evidence>
<evidence type="ECO:0000256" key="12">
    <source>
        <dbReference type="ARBA" id="ARBA00023146"/>
    </source>
</evidence>
<dbReference type="Proteomes" id="UP000230064">
    <property type="component" value="Unassembled WGS sequence"/>
</dbReference>
<dbReference type="PRINTS" id="PR00984">
    <property type="entry name" value="TRNASYNTHILE"/>
</dbReference>
<evidence type="ECO:0000256" key="4">
    <source>
        <dbReference type="ARBA" id="ARBA00011245"/>
    </source>
</evidence>
<evidence type="ECO:0000256" key="11">
    <source>
        <dbReference type="ARBA" id="ARBA00022917"/>
    </source>
</evidence>
<dbReference type="FunFam" id="3.40.50.620:FF:000063">
    <property type="entry name" value="Isoleucine--tRNA ligase"/>
    <property type="match status" value="1"/>
</dbReference>
<dbReference type="InterPro" id="IPR014729">
    <property type="entry name" value="Rossmann-like_a/b/a_fold"/>
</dbReference>
<protein>
    <recommendedName>
        <fullName evidence="15">Isoleucine--tRNA ligase</fullName>
        <ecNumber evidence="15">6.1.1.5</ecNumber>
    </recommendedName>
    <alternativeName>
        <fullName evidence="15">Isoleucyl-tRNA synthetase</fullName>
        <shortName evidence="15">IleRS</shortName>
    </alternativeName>
</protein>
<dbReference type="Gene3D" id="3.90.740.10">
    <property type="entry name" value="Valyl/Leucyl/Isoleucyl-tRNA synthetase, editing domain"/>
    <property type="match status" value="1"/>
</dbReference>
<dbReference type="InterPro" id="IPR002300">
    <property type="entry name" value="aa-tRNA-synth_Ia"/>
</dbReference>
<dbReference type="InterPro" id="IPR002301">
    <property type="entry name" value="Ile-tRNA-ligase"/>
</dbReference>
<evidence type="ECO:0000259" key="18">
    <source>
        <dbReference type="Pfam" id="PF00133"/>
    </source>
</evidence>
<feature type="active site" description="Tele-phosphohistidine intermediate" evidence="16">
    <location>
        <position position="490"/>
    </location>
</feature>
<keyword evidence="5 15" id="KW-0963">Cytoplasm</keyword>
<reference evidence="21" key="1">
    <citation type="submission" date="2017-09" db="EMBL/GenBank/DDBJ databases">
        <title>Depth-based differentiation of microbial function through sediment-hosted aquifers and enrichment of novel symbionts in the deep terrestrial subsurface.</title>
        <authorList>
            <person name="Probst A.J."/>
            <person name="Ladd B."/>
            <person name="Jarett J.K."/>
            <person name="Geller-Mcgrath D.E."/>
            <person name="Sieber C.M.K."/>
            <person name="Emerson J.B."/>
            <person name="Anantharaman K."/>
            <person name="Thomas B.C."/>
            <person name="Malmstrom R."/>
            <person name="Stieglmeier M."/>
            <person name="Klingl A."/>
            <person name="Woyke T."/>
            <person name="Ryan C.M."/>
            <person name="Banfield J.F."/>
        </authorList>
    </citation>
    <scope>NUCLEOTIDE SEQUENCE [LARGE SCALE GENOMIC DNA]</scope>
</reference>
<keyword evidence="12 15" id="KW-0030">Aminoacyl-tRNA synthetase</keyword>
<evidence type="ECO:0000256" key="6">
    <source>
        <dbReference type="ARBA" id="ARBA00022598"/>
    </source>
</evidence>
<feature type="binding site" evidence="17">
    <location>
        <position position="542"/>
    </location>
    <ligand>
        <name>substrate</name>
    </ligand>
</feature>
<dbReference type="Gene3D" id="3.40.50.1240">
    <property type="entry name" value="Phosphoglycerate mutase-like"/>
    <property type="match status" value="1"/>
</dbReference>